<dbReference type="GeneID" id="54582726"/>
<gene>
    <name evidence="5" type="ORF">BU26DRAFT_520886</name>
</gene>
<sequence>MGRSLVITTVLLNLLIASSDARSIVPVKRQSVPATLPEDWSYKGCYTDSVGSRSLRSTATDSDAMDAEACIAYCGARGYSLAGTEYSRECYCGNKIQGAGALAEDGCSMPCSGDATEACGGPNRLSVYEKATTSAPPAAGSVGEWGAKGCYSDSVAARILSYGAAVNGGAANMSAESCTDACAAGNYKYAGTEYSGECFCGNTLDNDHGPEEDGCDMVCNGNHNQICGGANRINIYEFGLTAAPTTGWIAQGCYTDSVAARTLNVGMPVDGGAAGMTNEKCQTVCKGAGYTYAGTEYSGECYCDSQLRNDGGPAPDGNDGCNMLCNGNQTEVCGGPNRLTLFKYVTGDEPTASSTATTATPTEPTATSTRTNTATATATGLPTGFEYKGCWVDGPGFRIMDNQQTDDQQMTIASCSNKCADLGYTIAGMEYSYQCFCDDVIRMSGSLADNDSECSNQCAGNADEKCGGPNRLSVWSSQETLKIVKKPTPKQNVDGWVYQGCITETQEQSVPHVFQWKLFNETGNTPEWCLGQCKKFGYMAAGMEYGNECYCGDIDGIELSGALPAPETDCAFACSGDPESLCGAGLRLNWYKWEDDPLYVWNYPEGNEAGLYEFLVGGPVIPLISQPAINGKVMLLEKKGTGPPNSTGAYEFDPSIGGDIYHAFRELQGIDTDIFCAAGLTLPDRKGRQINVGGWSLDSTFGVRLHTPDGELGVNGTSRWQENFHELALQKGRWYPTAMVMANASMLVVGGQGGSNGVPVPSMEVLPRAGGVVEADYLRETDPFNLYPFLVVLPSGGIFIAYYHMARVIDEVTLDTVKVLPNIPSSVTANGGRTYPYEGTQVLLPQSYPYDDPLEVLICGGAAGGVGIDNCVSIAPDADEPEWTIERMPSPRVVSCMATLPDGTFLIMNGGKTGEAGFGLAKSPNLNAVLYDANQPKHQRMSVMANTTIPRMYHSESVLMDDGRVLITGSDPQDPDFDQEYRVEHFLPPYLLDGRQQPTLQVAEKDWEWEQDYSFTITRPNGNGDIKVSLLGSESSTHGNSMGARVLFPNFSCGGNSCTVTAPKGPYIAPVGWYRMFVMEGPTPSHAVWVRIGGSVADAANLGNWPNFETFQPLPGLGPI</sequence>
<dbReference type="PANTHER" id="PTHR32208">
    <property type="entry name" value="SECRETED PROTEIN-RELATED"/>
    <property type="match status" value="1"/>
</dbReference>
<evidence type="ECO:0000256" key="1">
    <source>
        <dbReference type="ARBA" id="ARBA00022729"/>
    </source>
</evidence>
<dbReference type="SMART" id="SM00321">
    <property type="entry name" value="WSC"/>
    <property type="match status" value="5"/>
</dbReference>
<feature type="domain" description="WSC" evidence="4">
    <location>
        <begin position="247"/>
        <end position="345"/>
    </location>
</feature>
<dbReference type="Pfam" id="PF09118">
    <property type="entry name" value="GO-like_E_set"/>
    <property type="match status" value="1"/>
</dbReference>
<dbReference type="RefSeq" id="XP_033681411.1">
    <property type="nucleotide sequence ID" value="XM_033829396.1"/>
</dbReference>
<dbReference type="EMBL" id="ML987198">
    <property type="protein sequence ID" value="KAF2246407.1"/>
    <property type="molecule type" value="Genomic_DNA"/>
</dbReference>
<feature type="domain" description="WSC" evidence="4">
    <location>
        <begin position="495"/>
        <end position="594"/>
    </location>
</feature>
<evidence type="ECO:0000313" key="6">
    <source>
        <dbReference type="Proteomes" id="UP000800094"/>
    </source>
</evidence>
<evidence type="ECO:0000259" key="4">
    <source>
        <dbReference type="PROSITE" id="PS51212"/>
    </source>
</evidence>
<evidence type="ECO:0000256" key="2">
    <source>
        <dbReference type="SAM" id="MobiDB-lite"/>
    </source>
</evidence>
<dbReference type="Gene3D" id="2.60.40.10">
    <property type="entry name" value="Immunoglobulins"/>
    <property type="match status" value="1"/>
</dbReference>
<dbReference type="SUPFAM" id="SSF50965">
    <property type="entry name" value="Galactose oxidase, central domain"/>
    <property type="match status" value="1"/>
</dbReference>
<protein>
    <submittedName>
        <fullName evidence="5">Copper radical oxidase</fullName>
    </submittedName>
</protein>
<feature type="signal peptide" evidence="3">
    <location>
        <begin position="1"/>
        <end position="21"/>
    </location>
</feature>
<evidence type="ECO:0000313" key="5">
    <source>
        <dbReference type="EMBL" id="KAF2246407.1"/>
    </source>
</evidence>
<keyword evidence="1 3" id="KW-0732">Signal</keyword>
<dbReference type="InterPro" id="IPR014756">
    <property type="entry name" value="Ig_E-set"/>
</dbReference>
<organism evidence="5 6">
    <name type="scientific">Trematosphaeria pertusa</name>
    <dbReference type="NCBI Taxonomy" id="390896"/>
    <lineage>
        <taxon>Eukaryota</taxon>
        <taxon>Fungi</taxon>
        <taxon>Dikarya</taxon>
        <taxon>Ascomycota</taxon>
        <taxon>Pezizomycotina</taxon>
        <taxon>Dothideomycetes</taxon>
        <taxon>Pleosporomycetidae</taxon>
        <taxon>Pleosporales</taxon>
        <taxon>Massarineae</taxon>
        <taxon>Trematosphaeriaceae</taxon>
        <taxon>Trematosphaeria</taxon>
    </lineage>
</organism>
<dbReference type="PROSITE" id="PS51212">
    <property type="entry name" value="WSC"/>
    <property type="match status" value="5"/>
</dbReference>
<accession>A0A6A6I7Z2</accession>
<dbReference type="InterPro" id="IPR015202">
    <property type="entry name" value="GO-like_E_set"/>
</dbReference>
<dbReference type="CDD" id="cd02851">
    <property type="entry name" value="E_set_GO_C"/>
    <property type="match status" value="1"/>
</dbReference>
<dbReference type="PANTHER" id="PTHR32208:SF105">
    <property type="entry name" value="COPPER RADICAL OXIDASE"/>
    <property type="match status" value="1"/>
</dbReference>
<name>A0A6A6I7Z2_9PLEO</name>
<feature type="domain" description="WSC" evidence="4">
    <location>
        <begin position="39"/>
        <end position="131"/>
    </location>
</feature>
<dbReference type="OrthoDB" id="2019572at2759"/>
<proteinExistence type="predicted"/>
<feature type="domain" description="WSC" evidence="4">
    <location>
        <begin position="144"/>
        <end position="239"/>
    </location>
</feature>
<dbReference type="Pfam" id="PF01822">
    <property type="entry name" value="WSC"/>
    <property type="match status" value="5"/>
</dbReference>
<reference evidence="5" key="1">
    <citation type="journal article" date="2020" name="Stud. Mycol.">
        <title>101 Dothideomycetes genomes: a test case for predicting lifestyles and emergence of pathogens.</title>
        <authorList>
            <person name="Haridas S."/>
            <person name="Albert R."/>
            <person name="Binder M."/>
            <person name="Bloem J."/>
            <person name="Labutti K."/>
            <person name="Salamov A."/>
            <person name="Andreopoulos B."/>
            <person name="Baker S."/>
            <person name="Barry K."/>
            <person name="Bills G."/>
            <person name="Bluhm B."/>
            <person name="Cannon C."/>
            <person name="Castanera R."/>
            <person name="Culley D."/>
            <person name="Daum C."/>
            <person name="Ezra D."/>
            <person name="Gonzalez J."/>
            <person name="Henrissat B."/>
            <person name="Kuo A."/>
            <person name="Liang C."/>
            <person name="Lipzen A."/>
            <person name="Lutzoni F."/>
            <person name="Magnuson J."/>
            <person name="Mondo S."/>
            <person name="Nolan M."/>
            <person name="Ohm R."/>
            <person name="Pangilinan J."/>
            <person name="Park H.-J."/>
            <person name="Ramirez L."/>
            <person name="Alfaro M."/>
            <person name="Sun H."/>
            <person name="Tritt A."/>
            <person name="Yoshinaga Y."/>
            <person name="Zwiers L.-H."/>
            <person name="Turgeon B."/>
            <person name="Goodwin S."/>
            <person name="Spatafora J."/>
            <person name="Crous P."/>
            <person name="Grigoriev I."/>
        </authorList>
    </citation>
    <scope>NUCLEOTIDE SEQUENCE</scope>
    <source>
        <strain evidence="5">CBS 122368</strain>
    </source>
</reference>
<dbReference type="InterPro" id="IPR013783">
    <property type="entry name" value="Ig-like_fold"/>
</dbReference>
<dbReference type="InterPro" id="IPR011043">
    <property type="entry name" value="Gal_Oxase/kelch_b-propeller"/>
</dbReference>
<dbReference type="Pfam" id="PF07250">
    <property type="entry name" value="Glyoxal_oxid_N"/>
    <property type="match status" value="1"/>
</dbReference>
<dbReference type="SUPFAM" id="SSF81296">
    <property type="entry name" value="E set domains"/>
    <property type="match status" value="1"/>
</dbReference>
<dbReference type="InterPro" id="IPR009880">
    <property type="entry name" value="Glyoxal_oxidase_N"/>
</dbReference>
<evidence type="ECO:0000256" key="3">
    <source>
        <dbReference type="SAM" id="SignalP"/>
    </source>
</evidence>
<feature type="domain" description="WSC" evidence="4">
    <location>
        <begin position="384"/>
        <end position="478"/>
    </location>
</feature>
<feature type="chain" id="PRO_5025385649" evidence="3">
    <location>
        <begin position="22"/>
        <end position="1120"/>
    </location>
</feature>
<dbReference type="InterPro" id="IPR002889">
    <property type="entry name" value="WSC_carb-bd"/>
</dbReference>
<dbReference type="AlphaFoldDB" id="A0A6A6I7Z2"/>
<dbReference type="Gene3D" id="2.130.10.80">
    <property type="entry name" value="Galactose oxidase/kelch, beta-propeller"/>
    <property type="match status" value="1"/>
</dbReference>
<keyword evidence="6" id="KW-1185">Reference proteome</keyword>
<dbReference type="Proteomes" id="UP000800094">
    <property type="component" value="Unassembled WGS sequence"/>
</dbReference>
<dbReference type="InterPro" id="IPR037293">
    <property type="entry name" value="Gal_Oxidase_central_sf"/>
</dbReference>
<feature type="region of interest" description="Disordered" evidence="2">
    <location>
        <begin position="350"/>
        <end position="372"/>
    </location>
</feature>